<evidence type="ECO:0000256" key="1">
    <source>
        <dbReference type="SAM" id="Coils"/>
    </source>
</evidence>
<dbReference type="InterPro" id="IPR052980">
    <property type="entry name" value="Crinkler_effector"/>
</dbReference>
<organism evidence="3 4">
    <name type="scientific">Gonium pectorale</name>
    <name type="common">Green alga</name>
    <dbReference type="NCBI Taxonomy" id="33097"/>
    <lineage>
        <taxon>Eukaryota</taxon>
        <taxon>Viridiplantae</taxon>
        <taxon>Chlorophyta</taxon>
        <taxon>core chlorophytes</taxon>
        <taxon>Chlorophyceae</taxon>
        <taxon>CS clade</taxon>
        <taxon>Chlamydomonadales</taxon>
        <taxon>Volvocaceae</taxon>
        <taxon>Gonium</taxon>
    </lineage>
</organism>
<dbReference type="EMBL" id="LSYV01000026">
    <property type="protein sequence ID" value="KXZ48803.1"/>
    <property type="molecule type" value="Genomic_DNA"/>
</dbReference>
<gene>
    <name evidence="3" type="ORF">GPECTOR_25g387</name>
</gene>
<proteinExistence type="predicted"/>
<keyword evidence="1" id="KW-0175">Coiled coil</keyword>
<dbReference type="PANTHER" id="PTHR33129">
    <property type="entry name" value="PROTEIN KINASE DOMAIN-CONTAINING PROTEIN-RELATED"/>
    <property type="match status" value="1"/>
</dbReference>
<feature type="region of interest" description="Disordered" evidence="2">
    <location>
        <begin position="417"/>
        <end position="437"/>
    </location>
</feature>
<dbReference type="AlphaFoldDB" id="A0A150GG88"/>
<evidence type="ECO:0000256" key="2">
    <source>
        <dbReference type="SAM" id="MobiDB-lite"/>
    </source>
</evidence>
<dbReference type="PANTHER" id="PTHR33129:SF1">
    <property type="entry name" value="ATP-BINDING PROTEIN"/>
    <property type="match status" value="1"/>
</dbReference>
<comment type="caution">
    <text evidence="3">The sequence shown here is derived from an EMBL/GenBank/DDBJ whole genome shotgun (WGS) entry which is preliminary data.</text>
</comment>
<sequence>MAGIARLLQLLNEEVEEKEREREGTVDALIAELSRREPKEELVAWLKADRDSLTEELGNLKTRRAALKLNVPAYPVDAKLTAFLEALRDAAVEDIGGGMGLLTLAPGTCLPDDPTGGCHALIVRDFFPALFERLQQGPAWLLTGIPGIGKSRFVWYAVHRLLQLETPPAIVWESKLYNGSGAIRRVLFKDGAAHVVNDDRSFEKELADPSTWYFCDGLQPPLFRARTVMVAAHERALVKNWIEARPDIELTMPLWTWSEVEAAWRHLYRDTHPKLPLDRVRRCFELYYGGVPRLVLEEPAQYDDDTRDGGLIACAYVRVAAYMYGNCPELGQCLVHMDADRATFRSCRYRFATPHVASAFVERLLKFGHGAELATVLRMAEGDHGWPARRALWSMLFEPLAHRACIRGGEFEYRVLDGPPPGSPRGAAPRAAGGKHGRRFNTEAATAVAEAAETAAKASEVVAAAAAPAEDTASAAAGDGQVAPAPLRFTQEPLSREVHFAAASGGDPSDVELAFGAAVRAGLRGAPPAAYLRPSHPPSRRAGIDACVLPDRLLRITVGDGYGEDWPRGAVDEQLLERHLRSSSRGGGGRQR</sequence>
<reference evidence="4" key="1">
    <citation type="journal article" date="2016" name="Nat. Commun.">
        <title>The Gonium pectorale genome demonstrates co-option of cell cycle regulation during the evolution of multicellularity.</title>
        <authorList>
            <person name="Hanschen E.R."/>
            <person name="Marriage T.N."/>
            <person name="Ferris P.J."/>
            <person name="Hamaji T."/>
            <person name="Toyoda A."/>
            <person name="Fujiyama A."/>
            <person name="Neme R."/>
            <person name="Noguchi H."/>
            <person name="Minakuchi Y."/>
            <person name="Suzuki M."/>
            <person name="Kawai-Toyooka H."/>
            <person name="Smith D.R."/>
            <person name="Sparks H."/>
            <person name="Anderson J."/>
            <person name="Bakaric R."/>
            <person name="Luria V."/>
            <person name="Karger A."/>
            <person name="Kirschner M.W."/>
            <person name="Durand P.M."/>
            <person name="Michod R.E."/>
            <person name="Nozaki H."/>
            <person name="Olson B.J."/>
        </authorList>
    </citation>
    <scope>NUCLEOTIDE SEQUENCE [LARGE SCALE GENOMIC DNA]</scope>
    <source>
        <strain evidence="4">NIES-2863</strain>
    </source>
</reference>
<evidence type="ECO:0000313" key="4">
    <source>
        <dbReference type="Proteomes" id="UP000075714"/>
    </source>
</evidence>
<name>A0A150GG88_GONPE</name>
<keyword evidence="4" id="KW-1185">Reference proteome</keyword>
<protein>
    <submittedName>
        <fullName evidence="3">Uncharacterized protein</fullName>
    </submittedName>
</protein>
<dbReference type="OrthoDB" id="540563at2759"/>
<accession>A0A150GG88</accession>
<dbReference type="Proteomes" id="UP000075714">
    <property type="component" value="Unassembled WGS sequence"/>
</dbReference>
<evidence type="ECO:0000313" key="3">
    <source>
        <dbReference type="EMBL" id="KXZ48803.1"/>
    </source>
</evidence>
<feature type="coiled-coil region" evidence="1">
    <location>
        <begin position="1"/>
        <end position="70"/>
    </location>
</feature>